<keyword evidence="2" id="KW-1185">Reference proteome</keyword>
<sequence>MCGVQTLLPRLLHLSQVEKRSFFALARFCLFALLRIWKWVFNQIYDSELVSRQFRPASWTQGAGQSCFDWFRVGGGARQGGGVIGNSSGEMRLCGMWMGIKWFGASTIRRRRMHLVRLPSRARQTTSPLENENQPSGSLSEKSCRNFADGCTCRQMTEIELRSILYKLLAMMSRPMVLVFLLLILIITSQFDWKQQLVNDMDSSPSISQKQQQISKREEVVKEKIILSQEKNIQRLKELVQNLREQLVQCRGSNNITDGISNSSATHAIELQRKQILED</sequence>
<reference evidence="1 2" key="1">
    <citation type="journal article" date="2022" name="Hortic Res">
        <title>A haplotype resolved chromosomal level avocado genome allows analysis of novel avocado genes.</title>
        <authorList>
            <person name="Nath O."/>
            <person name="Fletcher S.J."/>
            <person name="Hayward A."/>
            <person name="Shaw L.M."/>
            <person name="Masouleh A.K."/>
            <person name="Furtado A."/>
            <person name="Henry R.J."/>
            <person name="Mitter N."/>
        </authorList>
    </citation>
    <scope>NUCLEOTIDE SEQUENCE [LARGE SCALE GENOMIC DNA]</scope>
    <source>
        <strain evidence="2">cv. Hass</strain>
    </source>
</reference>
<evidence type="ECO:0000313" key="2">
    <source>
        <dbReference type="Proteomes" id="UP001234297"/>
    </source>
</evidence>
<accession>A0ACC2M399</accession>
<proteinExistence type="predicted"/>
<dbReference type="EMBL" id="CM056813">
    <property type="protein sequence ID" value="KAJ8639794.1"/>
    <property type="molecule type" value="Genomic_DNA"/>
</dbReference>
<organism evidence="1 2">
    <name type="scientific">Persea americana</name>
    <name type="common">Avocado</name>
    <dbReference type="NCBI Taxonomy" id="3435"/>
    <lineage>
        <taxon>Eukaryota</taxon>
        <taxon>Viridiplantae</taxon>
        <taxon>Streptophyta</taxon>
        <taxon>Embryophyta</taxon>
        <taxon>Tracheophyta</taxon>
        <taxon>Spermatophyta</taxon>
        <taxon>Magnoliopsida</taxon>
        <taxon>Magnoliidae</taxon>
        <taxon>Laurales</taxon>
        <taxon>Lauraceae</taxon>
        <taxon>Persea</taxon>
    </lineage>
</organism>
<dbReference type="Proteomes" id="UP001234297">
    <property type="component" value="Chromosome 5"/>
</dbReference>
<evidence type="ECO:0000313" key="1">
    <source>
        <dbReference type="EMBL" id="KAJ8639794.1"/>
    </source>
</evidence>
<gene>
    <name evidence="1" type="ORF">MRB53_016488</name>
</gene>
<name>A0ACC2M399_PERAE</name>
<protein>
    <submittedName>
        <fullName evidence="1">Uncharacterized protein</fullName>
    </submittedName>
</protein>
<comment type="caution">
    <text evidence="1">The sequence shown here is derived from an EMBL/GenBank/DDBJ whole genome shotgun (WGS) entry which is preliminary data.</text>
</comment>